<feature type="transmembrane region" description="Helical" evidence="10">
    <location>
        <begin position="389"/>
        <end position="409"/>
    </location>
</feature>
<feature type="transmembrane region" description="Helical" evidence="10">
    <location>
        <begin position="209"/>
        <end position="228"/>
    </location>
</feature>
<dbReference type="Pfam" id="PF02949">
    <property type="entry name" value="7tm_6"/>
    <property type="match status" value="1"/>
</dbReference>
<evidence type="ECO:0000256" key="10">
    <source>
        <dbReference type="RuleBase" id="RU351113"/>
    </source>
</evidence>
<accession>A0A8F4MZT5</accession>
<keyword evidence="9 10" id="KW-0807">Transducer</keyword>
<dbReference type="GO" id="GO:0007165">
    <property type="term" value="P:signal transduction"/>
    <property type="evidence" value="ECO:0007669"/>
    <property type="project" value="UniProtKB-KW"/>
</dbReference>
<feature type="transmembrane region" description="Helical" evidence="10">
    <location>
        <begin position="331"/>
        <end position="348"/>
    </location>
</feature>
<evidence type="ECO:0000256" key="8">
    <source>
        <dbReference type="ARBA" id="ARBA00023170"/>
    </source>
</evidence>
<comment type="subcellular location">
    <subcellularLocation>
        <location evidence="1 10">Cell membrane</location>
        <topology evidence="1 10">Multi-pass membrane protein</topology>
    </subcellularLocation>
</comment>
<evidence type="ECO:0000256" key="5">
    <source>
        <dbReference type="ARBA" id="ARBA00022725"/>
    </source>
</evidence>
<evidence type="ECO:0000256" key="3">
    <source>
        <dbReference type="ARBA" id="ARBA00022606"/>
    </source>
</evidence>
<keyword evidence="6 10" id="KW-1133">Transmembrane helix</keyword>
<keyword evidence="7 10" id="KW-0472">Membrane</keyword>
<sequence>MNKNQLEKNTYPSGLYVAIENFQLIFGLRKLSHDTPRAVRLLYSFYNYSLITAAVIFIIFELIAFTKAFGDIIMALSQIGMMFTHLVGLGKLWILIVKREKIDDIKKKLQLKQFQYTPLGDFQPGLRMRREKLFSVFIATFMFCLYTFVGVSAHISAVLMVRKNTVGEAFVGNTSCQSFTPYTYWYPFDDSTATHCYYSLIYMDISLDIFAFYIATLDMVFVTLLHVLRTQLNILGEALTTIRSRCVQKLKIESNIRVLHDVDNPKLEVEMYNEFKRCTKHLYSLLDVRNDIEDIFNFIMLIQTLASLLIFASCLFVAARVPLNSPNFFSQLEYFLAVLAQLSVYCWFGNQMTMAGASIPSAIYNSDWFSSSRRFKKMMIFTMMRMQRPLFVSIGKFTPLSLTTLLAVLKGSFSYFTVFQSADNVELTE</sequence>
<dbReference type="AlphaFoldDB" id="A0A8F4MZT5"/>
<evidence type="ECO:0000256" key="1">
    <source>
        <dbReference type="ARBA" id="ARBA00004651"/>
    </source>
</evidence>
<dbReference type="PANTHER" id="PTHR21137">
    <property type="entry name" value="ODORANT RECEPTOR"/>
    <property type="match status" value="1"/>
</dbReference>
<feature type="transmembrane region" description="Helical" evidence="10">
    <location>
        <begin position="133"/>
        <end position="155"/>
    </location>
</feature>
<evidence type="ECO:0000256" key="2">
    <source>
        <dbReference type="ARBA" id="ARBA00022475"/>
    </source>
</evidence>
<dbReference type="GO" id="GO:0004984">
    <property type="term" value="F:olfactory receptor activity"/>
    <property type="evidence" value="ECO:0007669"/>
    <property type="project" value="InterPro"/>
</dbReference>
<reference evidence="11" key="1">
    <citation type="submission" date="2020-12" db="EMBL/GenBank/DDBJ databases">
        <authorList>
            <person name="Wen X."/>
        </authorList>
    </citation>
    <scope>NUCLEOTIDE SEQUENCE</scope>
</reference>
<organism evidence="11">
    <name type="scientific">Eucryptorrhynchus scrobiculatus</name>
    <name type="common">Snout weevil</name>
    <name type="synonym">Eucryptorrhynchus chinensis</name>
    <dbReference type="NCBI Taxonomy" id="1552824"/>
    <lineage>
        <taxon>Eukaryota</taxon>
        <taxon>Metazoa</taxon>
        <taxon>Ecdysozoa</taxon>
        <taxon>Arthropoda</taxon>
        <taxon>Hexapoda</taxon>
        <taxon>Insecta</taxon>
        <taxon>Pterygota</taxon>
        <taxon>Neoptera</taxon>
        <taxon>Endopterygota</taxon>
        <taxon>Coleoptera</taxon>
        <taxon>Polyphaga</taxon>
        <taxon>Cucujiformia</taxon>
        <taxon>Curculionidae</taxon>
        <taxon>Cryptorhynchinae</taxon>
        <taxon>Eucryptorrhynchus</taxon>
    </lineage>
</organism>
<feature type="transmembrane region" description="Helical" evidence="10">
    <location>
        <begin position="295"/>
        <end position="319"/>
    </location>
</feature>
<name>A0A8F4MZT5_EUCSC</name>
<feature type="transmembrane region" description="Helical" evidence="10">
    <location>
        <begin position="72"/>
        <end position="97"/>
    </location>
</feature>
<dbReference type="EMBL" id="MW419319">
    <property type="protein sequence ID" value="QXE93184.1"/>
    <property type="molecule type" value="mRNA"/>
</dbReference>
<dbReference type="PANTHER" id="PTHR21137:SF35">
    <property type="entry name" value="ODORANT RECEPTOR 19A-RELATED"/>
    <property type="match status" value="1"/>
</dbReference>
<evidence type="ECO:0000313" key="11">
    <source>
        <dbReference type="EMBL" id="QXE93184.1"/>
    </source>
</evidence>
<dbReference type="InterPro" id="IPR004117">
    <property type="entry name" value="7tm6_olfct_rcpt"/>
</dbReference>
<proteinExistence type="evidence at transcript level"/>
<evidence type="ECO:0000256" key="9">
    <source>
        <dbReference type="ARBA" id="ARBA00023224"/>
    </source>
</evidence>
<keyword evidence="4 10" id="KW-0812">Transmembrane</keyword>
<evidence type="ECO:0000256" key="6">
    <source>
        <dbReference type="ARBA" id="ARBA00022989"/>
    </source>
</evidence>
<evidence type="ECO:0000256" key="4">
    <source>
        <dbReference type="ARBA" id="ARBA00022692"/>
    </source>
</evidence>
<evidence type="ECO:0000256" key="7">
    <source>
        <dbReference type="ARBA" id="ARBA00023136"/>
    </source>
</evidence>
<comment type="similarity">
    <text evidence="10">Belongs to the insect chemoreceptor superfamily. Heteromeric odorant receptor channel (TC 1.A.69) family.</text>
</comment>
<dbReference type="GO" id="GO:0005549">
    <property type="term" value="F:odorant binding"/>
    <property type="evidence" value="ECO:0007669"/>
    <property type="project" value="InterPro"/>
</dbReference>
<feature type="transmembrane region" description="Helical" evidence="10">
    <location>
        <begin position="45"/>
        <end position="66"/>
    </location>
</feature>
<keyword evidence="5 10" id="KW-0552">Olfaction</keyword>
<keyword evidence="8 10" id="KW-0675">Receptor</keyword>
<protein>
    <recommendedName>
        <fullName evidence="10">Odorant receptor</fullName>
    </recommendedName>
</protein>
<keyword evidence="2" id="KW-1003">Cell membrane</keyword>
<keyword evidence="3 10" id="KW-0716">Sensory transduction</keyword>
<dbReference type="GO" id="GO:0005886">
    <property type="term" value="C:plasma membrane"/>
    <property type="evidence" value="ECO:0007669"/>
    <property type="project" value="UniProtKB-SubCell"/>
</dbReference>